<protein>
    <submittedName>
        <fullName evidence="5">Asialoglycoprotein receptor-like 1</fullName>
    </submittedName>
</protein>
<dbReference type="AlphaFoldDB" id="A0A3Q3FRD1"/>
<dbReference type="KEGG" id="kmr:108234935"/>
<dbReference type="SUPFAM" id="SSF56436">
    <property type="entry name" value="C-type lectin-like"/>
    <property type="match status" value="1"/>
</dbReference>
<evidence type="ECO:0000256" key="3">
    <source>
        <dbReference type="SAM" id="Phobius"/>
    </source>
</evidence>
<dbReference type="CTD" id="100000463"/>
<dbReference type="InterPro" id="IPR001304">
    <property type="entry name" value="C-type_lectin-like"/>
</dbReference>
<dbReference type="OrthoDB" id="8935730at2759"/>
<keyword evidence="1" id="KW-0430">Lectin</keyword>
<dbReference type="PANTHER" id="PTHR22803">
    <property type="entry name" value="MANNOSE, PHOSPHOLIPASE, LECTIN RECEPTOR RELATED"/>
    <property type="match status" value="1"/>
</dbReference>
<keyword evidence="2" id="KW-1015">Disulfide bond</keyword>
<keyword evidence="3" id="KW-0812">Transmembrane</keyword>
<dbReference type="InterPro" id="IPR033989">
    <property type="entry name" value="CD209-like_CTLD"/>
</dbReference>
<sequence length="241" mass="27505">MMESQYHHFEESDSGPVHGERNVITQTGFKGIVVYILYSILVLLLLVLLLVTGIKFSQLNKEITDVKLHLKSMNDGGSASNSVASKAEGLTALKDVFLEELVPVRGTCREGWASFQRSCYLLSTTVTTWSKAEELCKSHGGHLLVPNNVEELDFISRIAEITHSYWIGLVERQQEDHWSWVDGTDFNSTPKFWDEGQPDNWELRENGEDCGQIHGYSKRKRKLWNDADCSLRYRYICETKA</sequence>
<accession>A0A3Q3FRD1</accession>
<dbReference type="STRING" id="37003.ENSKMAP00000015177"/>
<feature type="domain" description="C-type lectin" evidence="4">
    <location>
        <begin position="115"/>
        <end position="238"/>
    </location>
</feature>
<organism evidence="5 6">
    <name type="scientific">Kryptolebias marmoratus</name>
    <name type="common">Mangrove killifish</name>
    <name type="synonym">Rivulus marmoratus</name>
    <dbReference type="NCBI Taxonomy" id="37003"/>
    <lineage>
        <taxon>Eukaryota</taxon>
        <taxon>Metazoa</taxon>
        <taxon>Chordata</taxon>
        <taxon>Craniata</taxon>
        <taxon>Vertebrata</taxon>
        <taxon>Euteleostomi</taxon>
        <taxon>Actinopterygii</taxon>
        <taxon>Neopterygii</taxon>
        <taxon>Teleostei</taxon>
        <taxon>Neoteleostei</taxon>
        <taxon>Acanthomorphata</taxon>
        <taxon>Ovalentaria</taxon>
        <taxon>Atherinomorphae</taxon>
        <taxon>Cyprinodontiformes</taxon>
        <taxon>Rivulidae</taxon>
        <taxon>Kryptolebias</taxon>
    </lineage>
</organism>
<keyword evidence="6" id="KW-1185">Reference proteome</keyword>
<proteinExistence type="predicted"/>
<evidence type="ECO:0000313" key="5">
    <source>
        <dbReference type="Ensembl" id="ENSKMAP00000015177.1"/>
    </source>
</evidence>
<dbReference type="RefSeq" id="XP_017270046.1">
    <property type="nucleotide sequence ID" value="XM_017414557.3"/>
</dbReference>
<dbReference type="PROSITE" id="PS50041">
    <property type="entry name" value="C_TYPE_LECTIN_2"/>
    <property type="match status" value="1"/>
</dbReference>
<feature type="transmembrane region" description="Helical" evidence="3">
    <location>
        <begin position="32"/>
        <end position="51"/>
    </location>
</feature>
<keyword evidence="3" id="KW-0472">Membrane</keyword>
<dbReference type="Gene3D" id="3.10.100.10">
    <property type="entry name" value="Mannose-Binding Protein A, subunit A"/>
    <property type="match status" value="1"/>
</dbReference>
<evidence type="ECO:0000259" key="4">
    <source>
        <dbReference type="PROSITE" id="PS50041"/>
    </source>
</evidence>
<dbReference type="PROSITE" id="PS00615">
    <property type="entry name" value="C_TYPE_LECTIN_1"/>
    <property type="match status" value="1"/>
</dbReference>
<dbReference type="GeneID" id="108234935"/>
<dbReference type="OMA" id="PTFWDEG"/>
<dbReference type="CDD" id="cd03590">
    <property type="entry name" value="CLECT_DC-SIGN_like"/>
    <property type="match status" value="1"/>
</dbReference>
<dbReference type="Ensembl" id="ENSKMAT00000015397.1">
    <property type="protein sequence ID" value="ENSKMAP00000015177.1"/>
    <property type="gene ID" value="ENSKMAG00000011359.1"/>
</dbReference>
<dbReference type="Proteomes" id="UP000264800">
    <property type="component" value="Unplaced"/>
</dbReference>
<dbReference type="InterPro" id="IPR018378">
    <property type="entry name" value="C-type_lectin_CS"/>
</dbReference>
<evidence type="ECO:0000256" key="1">
    <source>
        <dbReference type="ARBA" id="ARBA00022734"/>
    </source>
</evidence>
<dbReference type="InterPro" id="IPR050111">
    <property type="entry name" value="C-type_lectin/snaclec_domain"/>
</dbReference>
<name>A0A3Q3FRD1_KRYMA</name>
<reference evidence="5" key="2">
    <citation type="submission" date="2025-09" db="UniProtKB">
        <authorList>
            <consortium name="Ensembl"/>
        </authorList>
    </citation>
    <scope>IDENTIFICATION</scope>
</reference>
<evidence type="ECO:0000313" key="6">
    <source>
        <dbReference type="Proteomes" id="UP000264800"/>
    </source>
</evidence>
<dbReference type="Pfam" id="PF00059">
    <property type="entry name" value="Lectin_C"/>
    <property type="match status" value="1"/>
</dbReference>
<dbReference type="InterPro" id="IPR016187">
    <property type="entry name" value="CTDL_fold"/>
</dbReference>
<evidence type="ECO:0000256" key="2">
    <source>
        <dbReference type="ARBA" id="ARBA00023157"/>
    </source>
</evidence>
<keyword evidence="3" id="KW-1133">Transmembrane helix</keyword>
<dbReference type="SMART" id="SM00034">
    <property type="entry name" value="CLECT"/>
    <property type="match status" value="1"/>
</dbReference>
<dbReference type="InterPro" id="IPR016186">
    <property type="entry name" value="C-type_lectin-like/link_sf"/>
</dbReference>
<dbReference type="GO" id="GO:0030246">
    <property type="term" value="F:carbohydrate binding"/>
    <property type="evidence" value="ECO:0007669"/>
    <property type="project" value="UniProtKB-KW"/>
</dbReference>
<reference evidence="5" key="1">
    <citation type="submission" date="2025-08" db="UniProtKB">
        <authorList>
            <consortium name="Ensembl"/>
        </authorList>
    </citation>
    <scope>IDENTIFICATION</scope>
</reference>
<dbReference type="GeneTree" id="ENSGT00940000164508"/>